<evidence type="ECO:0000313" key="2">
    <source>
        <dbReference type="Proteomes" id="UP000006692"/>
    </source>
</evidence>
<sequence>MWRGNFRFAGARLARETGNLVSERPHRSHRGQALIPQGYRPDDISIRYLACALDVVKVYANIIGRSGIQLALISMCASIMTARDRTL</sequence>
<dbReference type="Proteomes" id="UP000006692">
    <property type="component" value="Chromosome"/>
</dbReference>
<reference evidence="1 2" key="1">
    <citation type="journal article" date="2011" name="J. Bacteriol.">
        <title>Complete genome sequence of a beneficial plant root-associated bacterium, Pseudomonas brassicacearum.</title>
        <authorList>
            <person name="Ortet P."/>
            <person name="Barakat M."/>
            <person name="Lalaouna D."/>
            <person name="Fochesato S."/>
            <person name="Barbe V."/>
            <person name="Vacherie B."/>
            <person name="Santaella C."/>
            <person name="Heulin T."/>
            <person name="Achouak W."/>
        </authorList>
    </citation>
    <scope>NUCLEOTIDE SEQUENCE [LARGE SCALE GENOMIC DNA]</scope>
    <source>
        <strain evidence="1 2">NFM421</strain>
    </source>
</reference>
<dbReference type="KEGG" id="pba:PSEBR_m1705"/>
<evidence type="ECO:0000313" key="1">
    <source>
        <dbReference type="EMBL" id="AEA71958.1"/>
    </source>
</evidence>
<name>F2K6N1_PSEBN</name>
<proteinExistence type="predicted"/>
<protein>
    <submittedName>
        <fullName evidence="1">Uncharacterized protein</fullName>
    </submittedName>
</protein>
<dbReference type="EMBL" id="CP002585">
    <property type="protein sequence ID" value="AEA71958.1"/>
    <property type="molecule type" value="Genomic_DNA"/>
</dbReference>
<gene>
    <name evidence="1" type="ORF">PSEBR_m1705</name>
</gene>
<accession>F2K6N1</accession>
<dbReference type="STRING" id="994484.PSEBR_m1705"/>
<organism evidence="1 2">
    <name type="scientific">Pseudomonas brassicacearum (strain NFM421)</name>
    <dbReference type="NCBI Taxonomy" id="994484"/>
    <lineage>
        <taxon>Bacteria</taxon>
        <taxon>Pseudomonadati</taxon>
        <taxon>Pseudomonadota</taxon>
        <taxon>Gammaproteobacteria</taxon>
        <taxon>Pseudomonadales</taxon>
        <taxon>Pseudomonadaceae</taxon>
        <taxon>Pseudomonas</taxon>
    </lineage>
</organism>
<dbReference type="HOGENOM" id="CLU_2480923_0_0_6"/>
<dbReference type="AlphaFoldDB" id="F2K6N1"/>
<reference key="2">
    <citation type="submission" date="2011-03" db="EMBL/GenBank/DDBJ databases">
        <title>Complete Genome Sequence of a beneficial plant roots-associated bacterium Pseudomonas brassicacearum.</title>
        <authorList>
            <person name="Ortet P."/>
            <person name="Barakat M."/>
            <person name="Lalaouna D."/>
            <person name="Fochesato S."/>
            <person name="Barbe V."/>
            <person name="Santaella C."/>
            <person name="Heulin T."/>
            <person name="Achouak W."/>
        </authorList>
    </citation>
    <scope>NUCLEOTIDE SEQUENCE</scope>
    <source>
        <strain>NFM421</strain>
    </source>
</reference>